<gene>
    <name evidence="7" type="ORF">AM592_04915</name>
</gene>
<dbReference type="Gene3D" id="3.40.50.720">
    <property type="entry name" value="NAD(P)-binding Rossmann-like Domain"/>
    <property type="match status" value="1"/>
</dbReference>
<dbReference type="NCBIfam" id="TIGR01470">
    <property type="entry name" value="cysG_Nterm"/>
    <property type="match status" value="1"/>
</dbReference>
<evidence type="ECO:0000313" key="8">
    <source>
        <dbReference type="Proteomes" id="UP000067625"/>
    </source>
</evidence>
<dbReference type="InterPro" id="IPR028161">
    <property type="entry name" value="Met8-like"/>
</dbReference>
<dbReference type="GO" id="GO:0019354">
    <property type="term" value="P:siroheme biosynthetic process"/>
    <property type="evidence" value="ECO:0007669"/>
    <property type="project" value="UniProtKB-UniPathway"/>
</dbReference>
<dbReference type="OrthoDB" id="9773765at2"/>
<dbReference type="PANTHER" id="PTHR35330">
    <property type="entry name" value="SIROHEME BIOSYNTHESIS PROTEIN MET8"/>
    <property type="match status" value="1"/>
</dbReference>
<comment type="pathway">
    <text evidence="1">Porphyrin-containing compound metabolism; siroheme biosynthesis; sirohydrochlorin from precorrin-2: step 1/1.</text>
</comment>
<organism evidence="7 8">
    <name type="scientific">Bacillus gobiensis</name>
    <dbReference type="NCBI Taxonomy" id="1441095"/>
    <lineage>
        <taxon>Bacteria</taxon>
        <taxon>Bacillati</taxon>
        <taxon>Bacillota</taxon>
        <taxon>Bacilli</taxon>
        <taxon>Bacillales</taxon>
        <taxon>Bacillaceae</taxon>
        <taxon>Bacillus</taxon>
    </lineage>
</organism>
<dbReference type="EC" id="1.3.1.76" evidence="2"/>
<dbReference type="STRING" id="1441095.AM592_04915"/>
<evidence type="ECO:0000256" key="6">
    <source>
        <dbReference type="ARBA" id="ARBA00047561"/>
    </source>
</evidence>
<dbReference type="PANTHER" id="PTHR35330:SF1">
    <property type="entry name" value="SIROHEME BIOSYNTHESIS PROTEIN MET8"/>
    <property type="match status" value="1"/>
</dbReference>
<keyword evidence="4" id="KW-0520">NAD</keyword>
<dbReference type="InterPro" id="IPR006367">
    <property type="entry name" value="Sirohaem_synthase_N"/>
</dbReference>
<evidence type="ECO:0000256" key="2">
    <source>
        <dbReference type="ARBA" id="ARBA00012400"/>
    </source>
</evidence>
<proteinExistence type="predicted"/>
<dbReference type="SUPFAM" id="SSF51735">
    <property type="entry name" value="NAD(P)-binding Rossmann-fold domains"/>
    <property type="match status" value="1"/>
</dbReference>
<dbReference type="RefSeq" id="WP_053602755.1">
    <property type="nucleotide sequence ID" value="NZ_CP012600.1"/>
</dbReference>
<dbReference type="SUPFAM" id="SSF75615">
    <property type="entry name" value="Siroheme synthase middle domains-like"/>
    <property type="match status" value="1"/>
</dbReference>
<keyword evidence="8" id="KW-1185">Reference proteome</keyword>
<protein>
    <recommendedName>
        <fullName evidence="2">precorrin-2 dehydrogenase</fullName>
        <ecNumber evidence="2">1.3.1.76</ecNumber>
    </recommendedName>
</protein>
<accession>A0A0M4FID5</accession>
<dbReference type="InterPro" id="IPR036291">
    <property type="entry name" value="NAD(P)-bd_dom_sf"/>
</dbReference>
<evidence type="ECO:0000256" key="4">
    <source>
        <dbReference type="ARBA" id="ARBA00023027"/>
    </source>
</evidence>
<dbReference type="UniPathway" id="UPA00262">
    <property type="reaction ID" value="UER00222"/>
</dbReference>
<dbReference type="Pfam" id="PF13241">
    <property type="entry name" value="NAD_binding_7"/>
    <property type="match status" value="1"/>
</dbReference>
<dbReference type="Proteomes" id="UP000067625">
    <property type="component" value="Chromosome"/>
</dbReference>
<comment type="catalytic activity">
    <reaction evidence="6">
        <text>precorrin-2 + NAD(+) = sirohydrochlorin + NADH + 2 H(+)</text>
        <dbReference type="Rhea" id="RHEA:15613"/>
        <dbReference type="ChEBI" id="CHEBI:15378"/>
        <dbReference type="ChEBI" id="CHEBI:57540"/>
        <dbReference type="ChEBI" id="CHEBI:57945"/>
        <dbReference type="ChEBI" id="CHEBI:58351"/>
        <dbReference type="ChEBI" id="CHEBI:58827"/>
        <dbReference type="EC" id="1.3.1.76"/>
    </reaction>
</comment>
<evidence type="ECO:0000313" key="7">
    <source>
        <dbReference type="EMBL" id="ALC81004.1"/>
    </source>
</evidence>
<reference evidence="7 8" key="2">
    <citation type="journal article" date="2016" name="Int. J. Syst. Evol. Microbiol.">
        <title>Bacillus gobiensis sp. nov., isolated from a soil sample.</title>
        <authorList>
            <person name="Liu B."/>
            <person name="Liu G.H."/>
            <person name="Cetin S."/>
            <person name="Schumann P."/>
            <person name="Pan Z.Z."/>
            <person name="Chen Q.Q."/>
        </authorList>
    </citation>
    <scope>NUCLEOTIDE SEQUENCE [LARGE SCALE GENOMIC DNA]</scope>
    <source>
        <strain evidence="7 8">FJAT-4402</strain>
    </source>
</reference>
<dbReference type="EMBL" id="CP012600">
    <property type="protein sequence ID" value="ALC81004.1"/>
    <property type="molecule type" value="Genomic_DNA"/>
</dbReference>
<keyword evidence="5" id="KW-0627">Porphyrin biosynthesis</keyword>
<dbReference type="PATRIC" id="fig|1441095.3.peg.1076"/>
<sequence length="164" mass="17906">MIPLHISLKGKKIVIAGGGTIACRKLNALLHEKAEITIVSPKVHEKMEKLISEHSLEWKQKEIEKSDLASAFLIIAATNQPHINQWIGESASENQLVNVASNADYGNIYLPKTIKKGKILISVSTSGASPADTKKIAGAIEDLISEELIEAIEIKHKARRSLEP</sequence>
<reference evidence="8" key="1">
    <citation type="submission" date="2015-08" db="EMBL/GenBank/DDBJ databases">
        <title>Genome sequencing project for genomic taxonomy and phylogenomics of Bacillus-like bacteria.</title>
        <authorList>
            <person name="Liu B."/>
            <person name="Wang J."/>
            <person name="Zhu Y."/>
            <person name="Liu G."/>
            <person name="Chen Q."/>
            <person name="Chen Z."/>
            <person name="Lan J."/>
            <person name="Che J."/>
            <person name="Ge C."/>
            <person name="Shi H."/>
            <person name="Pan Z."/>
            <person name="Liu X."/>
        </authorList>
    </citation>
    <scope>NUCLEOTIDE SEQUENCE [LARGE SCALE GENOMIC DNA]</scope>
    <source>
        <strain evidence="8">FJAT-4402</strain>
    </source>
</reference>
<evidence type="ECO:0000256" key="1">
    <source>
        <dbReference type="ARBA" id="ARBA00005010"/>
    </source>
</evidence>
<dbReference type="GO" id="GO:0043115">
    <property type="term" value="F:precorrin-2 dehydrogenase activity"/>
    <property type="evidence" value="ECO:0007669"/>
    <property type="project" value="UniProtKB-EC"/>
</dbReference>
<evidence type="ECO:0000256" key="5">
    <source>
        <dbReference type="ARBA" id="ARBA00023244"/>
    </source>
</evidence>
<dbReference type="AlphaFoldDB" id="A0A0M4FID5"/>
<evidence type="ECO:0000256" key="3">
    <source>
        <dbReference type="ARBA" id="ARBA00023002"/>
    </source>
</evidence>
<name>A0A0M4FID5_9BACI</name>
<dbReference type="GO" id="GO:0004325">
    <property type="term" value="F:ferrochelatase activity"/>
    <property type="evidence" value="ECO:0007669"/>
    <property type="project" value="InterPro"/>
</dbReference>
<keyword evidence="3" id="KW-0560">Oxidoreductase</keyword>